<dbReference type="Gene3D" id="1.20.245.10">
    <property type="entry name" value="Lipoxygenase-1, Domain 5"/>
    <property type="match status" value="1"/>
</dbReference>
<name>A0AAV5L9T4_9ROSI</name>
<dbReference type="PROSITE" id="PS51393">
    <property type="entry name" value="LIPOXYGENASE_3"/>
    <property type="match status" value="1"/>
</dbReference>
<evidence type="ECO:0000256" key="3">
    <source>
        <dbReference type="ARBA" id="ARBA00023002"/>
    </source>
</evidence>
<sequence length="131" mass="15401">MCRKFAPEEKEISNEEDMEMHFIKTLRGREEMEIVMTLTSFLSHRTTDEIYLGQRQQSKWSDNKDVQDKFNALKNELVKIEERILLRNKDYLNQNRWGTAKALFKLLYPDTSKVDSKGGITMKGIPNNISI</sequence>
<dbReference type="InterPro" id="IPR000907">
    <property type="entry name" value="LipOase"/>
</dbReference>
<feature type="domain" description="Lipoxygenase" evidence="4">
    <location>
        <begin position="1"/>
        <end position="131"/>
    </location>
</feature>
<accession>A0AAV5L9T4</accession>
<evidence type="ECO:0000313" key="6">
    <source>
        <dbReference type="Proteomes" id="UP001054252"/>
    </source>
</evidence>
<dbReference type="SUPFAM" id="SSF48484">
    <property type="entry name" value="Lipoxigenase"/>
    <property type="match status" value="1"/>
</dbReference>
<keyword evidence="1" id="KW-0479">Metal-binding</keyword>
<reference evidence="5 6" key="1">
    <citation type="journal article" date="2021" name="Commun. Biol.">
        <title>The genome of Shorea leprosula (Dipterocarpaceae) highlights the ecological relevance of drought in aseasonal tropical rainforests.</title>
        <authorList>
            <person name="Ng K.K.S."/>
            <person name="Kobayashi M.J."/>
            <person name="Fawcett J.A."/>
            <person name="Hatakeyama M."/>
            <person name="Paape T."/>
            <person name="Ng C.H."/>
            <person name="Ang C.C."/>
            <person name="Tnah L.H."/>
            <person name="Lee C.T."/>
            <person name="Nishiyama T."/>
            <person name="Sese J."/>
            <person name="O'Brien M.J."/>
            <person name="Copetti D."/>
            <person name="Mohd Noor M.I."/>
            <person name="Ong R.C."/>
            <person name="Putra M."/>
            <person name="Sireger I.Z."/>
            <person name="Indrioko S."/>
            <person name="Kosugi Y."/>
            <person name="Izuno A."/>
            <person name="Isagi Y."/>
            <person name="Lee S.L."/>
            <person name="Shimizu K.K."/>
        </authorList>
    </citation>
    <scope>NUCLEOTIDE SEQUENCE [LARGE SCALE GENOMIC DNA]</scope>
    <source>
        <strain evidence="5">214</strain>
    </source>
</reference>
<protein>
    <recommendedName>
        <fullName evidence="4">Lipoxygenase domain-containing protein</fullName>
    </recommendedName>
</protein>
<dbReference type="InterPro" id="IPR013819">
    <property type="entry name" value="LipOase_C"/>
</dbReference>
<dbReference type="InterPro" id="IPR036226">
    <property type="entry name" value="LipOase_C_sf"/>
</dbReference>
<dbReference type="Pfam" id="PF00305">
    <property type="entry name" value="Lipoxygenase"/>
    <property type="match status" value="1"/>
</dbReference>
<evidence type="ECO:0000256" key="2">
    <source>
        <dbReference type="ARBA" id="ARBA00022964"/>
    </source>
</evidence>
<dbReference type="AlphaFoldDB" id="A0AAV5L9T4"/>
<keyword evidence="6" id="KW-1185">Reference proteome</keyword>
<dbReference type="EMBL" id="BPVZ01000103">
    <property type="protein sequence ID" value="GKV34009.1"/>
    <property type="molecule type" value="Genomic_DNA"/>
</dbReference>
<keyword evidence="3" id="KW-0560">Oxidoreductase</keyword>
<evidence type="ECO:0000256" key="1">
    <source>
        <dbReference type="ARBA" id="ARBA00022723"/>
    </source>
</evidence>
<proteinExistence type="predicted"/>
<dbReference type="GO" id="GO:0046872">
    <property type="term" value="F:metal ion binding"/>
    <property type="evidence" value="ECO:0007669"/>
    <property type="project" value="UniProtKB-KW"/>
</dbReference>
<evidence type="ECO:0000259" key="4">
    <source>
        <dbReference type="PROSITE" id="PS51393"/>
    </source>
</evidence>
<dbReference type="GO" id="GO:0034440">
    <property type="term" value="P:lipid oxidation"/>
    <property type="evidence" value="ECO:0007669"/>
    <property type="project" value="InterPro"/>
</dbReference>
<evidence type="ECO:0000313" key="5">
    <source>
        <dbReference type="EMBL" id="GKV34009.1"/>
    </source>
</evidence>
<keyword evidence="2" id="KW-0223">Dioxygenase</keyword>
<comment type="caution">
    <text evidence="5">The sequence shown here is derived from an EMBL/GenBank/DDBJ whole genome shotgun (WGS) entry which is preliminary data.</text>
</comment>
<organism evidence="5 6">
    <name type="scientific">Rubroshorea leprosula</name>
    <dbReference type="NCBI Taxonomy" id="152421"/>
    <lineage>
        <taxon>Eukaryota</taxon>
        <taxon>Viridiplantae</taxon>
        <taxon>Streptophyta</taxon>
        <taxon>Embryophyta</taxon>
        <taxon>Tracheophyta</taxon>
        <taxon>Spermatophyta</taxon>
        <taxon>Magnoliopsida</taxon>
        <taxon>eudicotyledons</taxon>
        <taxon>Gunneridae</taxon>
        <taxon>Pentapetalae</taxon>
        <taxon>rosids</taxon>
        <taxon>malvids</taxon>
        <taxon>Malvales</taxon>
        <taxon>Dipterocarpaceae</taxon>
        <taxon>Rubroshorea</taxon>
    </lineage>
</organism>
<dbReference type="PANTHER" id="PTHR11771">
    <property type="entry name" value="LIPOXYGENASE"/>
    <property type="match status" value="1"/>
</dbReference>
<dbReference type="GO" id="GO:0016702">
    <property type="term" value="F:oxidoreductase activity, acting on single donors with incorporation of molecular oxygen, incorporation of two atoms of oxygen"/>
    <property type="evidence" value="ECO:0007669"/>
    <property type="project" value="InterPro"/>
</dbReference>
<gene>
    <name evidence="5" type="ORF">SLEP1_g42437</name>
</gene>
<dbReference type="Proteomes" id="UP001054252">
    <property type="component" value="Unassembled WGS sequence"/>
</dbReference>